<feature type="transmembrane region" description="Helical" evidence="1">
    <location>
        <begin position="167"/>
        <end position="192"/>
    </location>
</feature>
<protein>
    <recommendedName>
        <fullName evidence="4">Stage II sporulation protein M</fullName>
    </recommendedName>
</protein>
<dbReference type="Proteomes" id="UP000001107">
    <property type="component" value="Chromosome"/>
</dbReference>
<evidence type="ECO:0000313" key="3">
    <source>
        <dbReference type="Proteomes" id="UP000001107"/>
    </source>
</evidence>
<dbReference type="HOGENOM" id="CLU_099320_0_1_2"/>
<dbReference type="PANTHER" id="PTHR35337">
    <property type="entry name" value="SLR1478 PROTEIN"/>
    <property type="match status" value="1"/>
</dbReference>
<keyword evidence="1" id="KW-0812">Transmembrane</keyword>
<reference evidence="2" key="1">
    <citation type="submission" date="2007-06" db="EMBL/GenBank/DDBJ databases">
        <title>Complete sequence of Methanococcus vannielii SB.</title>
        <authorList>
            <consortium name="US DOE Joint Genome Institute"/>
            <person name="Copeland A."/>
            <person name="Lucas S."/>
            <person name="Lapidus A."/>
            <person name="Barry K."/>
            <person name="Glavina del Rio T."/>
            <person name="Dalin E."/>
            <person name="Tice H."/>
            <person name="Pitluck S."/>
            <person name="Chain P."/>
            <person name="Malfatti S."/>
            <person name="Shin M."/>
            <person name="Vergez L."/>
            <person name="Schmutz J."/>
            <person name="Larimer F."/>
            <person name="Land M."/>
            <person name="Hauser L."/>
            <person name="Kyrpides N."/>
            <person name="Anderson I."/>
            <person name="Sieprawska-Lupa M."/>
            <person name="Whitman W.B."/>
            <person name="Richardson P."/>
        </authorList>
    </citation>
    <scope>NUCLEOTIDE SEQUENCE [LARGE SCALE GENOMIC DNA]</scope>
    <source>
        <strain evidence="2">SB</strain>
    </source>
</reference>
<gene>
    <name evidence="2" type="ordered locus">Mevan_0908</name>
</gene>
<name>A6UQP1_METVS</name>
<evidence type="ECO:0000256" key="1">
    <source>
        <dbReference type="SAM" id="Phobius"/>
    </source>
</evidence>
<keyword evidence="1" id="KW-0472">Membrane</keyword>
<dbReference type="EMBL" id="CP000742">
    <property type="protein sequence ID" value="ABR54813.1"/>
    <property type="molecule type" value="Genomic_DNA"/>
</dbReference>
<dbReference type="RefSeq" id="WP_011972714.1">
    <property type="nucleotide sequence ID" value="NC_009634.1"/>
</dbReference>
<evidence type="ECO:0008006" key="4">
    <source>
        <dbReference type="Google" id="ProtNLM"/>
    </source>
</evidence>
<feature type="transmembrane region" description="Helical" evidence="1">
    <location>
        <begin position="123"/>
        <end position="146"/>
    </location>
</feature>
<dbReference type="AlphaFoldDB" id="A6UQP1"/>
<dbReference type="InterPro" id="IPR002798">
    <property type="entry name" value="SpoIIM-like"/>
</dbReference>
<feature type="transmembrane region" description="Helical" evidence="1">
    <location>
        <begin position="84"/>
        <end position="103"/>
    </location>
</feature>
<keyword evidence="1" id="KW-1133">Transmembrane helix</keyword>
<sequence>MSRKTYEILEIEYAFKRHKNTINLVFAVFLVTFVLSYVFIYYNILEFRHFGNLIYEAFKLKIEDFSISDKSSLDLIILILKNNLFVALFTYVIMFFALINIALNSYLLAYVLYVTEPLKFGLLILPHGIFEIPALILSGSSAIILFKSVILKFKKDIRYKEFFLDSLRIFGVSVLLFIIAAVIEVLVTYNIALNIV</sequence>
<keyword evidence="3" id="KW-1185">Reference proteome</keyword>
<proteinExistence type="predicted"/>
<dbReference type="STRING" id="406327.Mevan_0908"/>
<dbReference type="OrthoDB" id="86288at2157"/>
<feature type="transmembrane region" description="Helical" evidence="1">
    <location>
        <begin position="22"/>
        <end position="44"/>
    </location>
</feature>
<evidence type="ECO:0000313" key="2">
    <source>
        <dbReference type="EMBL" id="ABR54813.1"/>
    </source>
</evidence>
<accession>A6UQP1</accession>
<dbReference type="GeneID" id="5326139"/>
<dbReference type="eggNOG" id="arCOG01994">
    <property type="taxonomic scope" value="Archaea"/>
</dbReference>
<dbReference type="PANTHER" id="PTHR35337:SF1">
    <property type="entry name" value="SLR1478 PROTEIN"/>
    <property type="match status" value="1"/>
</dbReference>
<dbReference type="KEGG" id="mvn:Mevan_0908"/>
<organism evidence="2 3">
    <name type="scientific">Methanococcus vannielii (strain ATCC 35089 / DSM 1224 / JCM 13029 / OCM 148 / SB)</name>
    <dbReference type="NCBI Taxonomy" id="406327"/>
    <lineage>
        <taxon>Archaea</taxon>
        <taxon>Methanobacteriati</taxon>
        <taxon>Methanobacteriota</taxon>
        <taxon>Methanomada group</taxon>
        <taxon>Methanococci</taxon>
        <taxon>Methanococcales</taxon>
        <taxon>Methanococcaceae</taxon>
        <taxon>Methanococcus</taxon>
    </lineage>
</organism>
<dbReference type="Pfam" id="PF01944">
    <property type="entry name" value="SpoIIM"/>
    <property type="match status" value="1"/>
</dbReference>